<dbReference type="Proteomes" id="UP000197054">
    <property type="component" value="Chromosome"/>
</dbReference>
<dbReference type="AlphaFoldDB" id="A0AAC9X6T2"/>
<keyword evidence="3" id="KW-0812">Transmembrane</keyword>
<reference evidence="6 7" key="1">
    <citation type="submission" date="2017-06" db="EMBL/GenBank/DDBJ databases">
        <title>Genome Sequencing and Comparative Genomics Analysis of Five Ureaplasma Urealyticums with Different Drug Resistance.</title>
        <authorList>
            <person name="Ma L."/>
            <person name="Jia T."/>
        </authorList>
    </citation>
    <scope>NUCLEOTIDE SEQUENCE [LARGE SCALE GENOMIC DNA]</scope>
    <source>
        <strain evidence="7">hebnu uu3</strain>
    </source>
</reference>
<dbReference type="RefSeq" id="WP_006688928.1">
    <property type="nucleotide sequence ID" value="NZ_CAMQQM010000005.1"/>
</dbReference>
<keyword evidence="5" id="KW-0472">Membrane</keyword>
<evidence type="ECO:0000256" key="2">
    <source>
        <dbReference type="ARBA" id="ARBA00006694"/>
    </source>
</evidence>
<evidence type="ECO:0000313" key="6">
    <source>
        <dbReference type="EMBL" id="ASD29946.1"/>
    </source>
</evidence>
<evidence type="ECO:0008006" key="8">
    <source>
        <dbReference type="Google" id="ProtNLM"/>
    </source>
</evidence>
<organism evidence="6 7">
    <name type="scientific">Ureaplasma parvum</name>
    <name type="common">Ureaplasma urealyticum biotype 1</name>
    <dbReference type="NCBI Taxonomy" id="134821"/>
    <lineage>
        <taxon>Bacteria</taxon>
        <taxon>Bacillati</taxon>
        <taxon>Mycoplasmatota</taxon>
        <taxon>Mycoplasmoidales</taxon>
        <taxon>Mycoplasmoidaceae</taxon>
        <taxon>Ureaplasma</taxon>
    </lineage>
</organism>
<gene>
    <name evidence="6" type="ORF">CEG42_01720</name>
</gene>
<dbReference type="GO" id="GO:0016020">
    <property type="term" value="C:membrane"/>
    <property type="evidence" value="ECO:0007669"/>
    <property type="project" value="UniProtKB-SubCell"/>
</dbReference>
<name>A0AAC9X6T2_UREPR</name>
<accession>A0AAC9X6T2</accession>
<evidence type="ECO:0000256" key="3">
    <source>
        <dbReference type="ARBA" id="ARBA00022692"/>
    </source>
</evidence>
<evidence type="ECO:0000256" key="1">
    <source>
        <dbReference type="ARBA" id="ARBA00004167"/>
    </source>
</evidence>
<dbReference type="Pfam" id="PF03672">
    <property type="entry name" value="UPF0154"/>
    <property type="match status" value="1"/>
</dbReference>
<comment type="similarity">
    <text evidence="2">Belongs to the UPF0154 family.</text>
</comment>
<evidence type="ECO:0000313" key="7">
    <source>
        <dbReference type="Proteomes" id="UP000197054"/>
    </source>
</evidence>
<dbReference type="EMBL" id="CP021991">
    <property type="protein sequence ID" value="ASD29946.1"/>
    <property type="molecule type" value="Genomic_DNA"/>
</dbReference>
<sequence>MNFSSFIFKVSDVFKSVIHEASDVVTKADLDNANAHAHSLAVGLGIGIVLFLIAGLIIGYFISMKIMKRQLKKNPPISKDTIRMIYQQVGRKPSESQINEIYNRAVKQK</sequence>
<dbReference type="InterPro" id="IPR005359">
    <property type="entry name" value="UPF0154"/>
</dbReference>
<proteinExistence type="inferred from homology"/>
<evidence type="ECO:0000256" key="4">
    <source>
        <dbReference type="ARBA" id="ARBA00022989"/>
    </source>
</evidence>
<comment type="subcellular location">
    <subcellularLocation>
        <location evidence="1">Membrane</location>
        <topology evidence="1">Single-pass membrane protein</topology>
    </subcellularLocation>
</comment>
<evidence type="ECO:0000256" key="5">
    <source>
        <dbReference type="ARBA" id="ARBA00023136"/>
    </source>
</evidence>
<dbReference type="HAMAP" id="MF_00363">
    <property type="entry name" value="UPF0154"/>
    <property type="match status" value="1"/>
</dbReference>
<keyword evidence="4" id="KW-1133">Transmembrane helix</keyword>
<protein>
    <recommendedName>
        <fullName evidence="8">YneF family protein</fullName>
    </recommendedName>
</protein>